<evidence type="ECO:0000259" key="6">
    <source>
        <dbReference type="PROSITE" id="PS50011"/>
    </source>
</evidence>
<dbReference type="OrthoDB" id="5966500at2759"/>
<dbReference type="AlphaFoldDB" id="A0A5J4W832"/>
<protein>
    <recommendedName>
        <fullName evidence="1">non-specific serine/threonine protein kinase</fullName>
        <ecNumber evidence="1">2.7.11.1</ecNumber>
    </recommendedName>
</protein>
<dbReference type="EC" id="2.7.11.1" evidence="1"/>
<dbReference type="GO" id="GO:0005524">
    <property type="term" value="F:ATP binding"/>
    <property type="evidence" value="ECO:0007669"/>
    <property type="project" value="UniProtKB-KW"/>
</dbReference>
<evidence type="ECO:0000256" key="4">
    <source>
        <dbReference type="ARBA" id="ARBA00022777"/>
    </source>
</evidence>
<dbReference type="InterPro" id="IPR000719">
    <property type="entry name" value="Prot_kinase_dom"/>
</dbReference>
<keyword evidence="3" id="KW-0547">Nucleotide-binding</keyword>
<dbReference type="SUPFAM" id="SSF56112">
    <property type="entry name" value="Protein kinase-like (PK-like)"/>
    <property type="match status" value="1"/>
</dbReference>
<evidence type="ECO:0000256" key="1">
    <source>
        <dbReference type="ARBA" id="ARBA00012513"/>
    </source>
</evidence>
<organism evidence="7 8">
    <name type="scientific">Streblomastix strix</name>
    <dbReference type="NCBI Taxonomy" id="222440"/>
    <lineage>
        <taxon>Eukaryota</taxon>
        <taxon>Metamonada</taxon>
        <taxon>Preaxostyla</taxon>
        <taxon>Oxymonadida</taxon>
        <taxon>Streblomastigidae</taxon>
        <taxon>Streblomastix</taxon>
    </lineage>
</organism>
<dbReference type="Pfam" id="PF00069">
    <property type="entry name" value="Pkinase"/>
    <property type="match status" value="1"/>
</dbReference>
<dbReference type="PANTHER" id="PTHR43671">
    <property type="entry name" value="SERINE/THREONINE-PROTEIN KINASE NEK"/>
    <property type="match status" value="1"/>
</dbReference>
<dbReference type="GO" id="GO:0004674">
    <property type="term" value="F:protein serine/threonine kinase activity"/>
    <property type="evidence" value="ECO:0007669"/>
    <property type="project" value="UniProtKB-EC"/>
</dbReference>
<feature type="domain" description="Protein kinase" evidence="6">
    <location>
        <begin position="11"/>
        <end position="260"/>
    </location>
</feature>
<dbReference type="Gene3D" id="1.10.510.10">
    <property type="entry name" value="Transferase(Phosphotransferase) domain 1"/>
    <property type="match status" value="1"/>
</dbReference>
<accession>A0A5J4W832</accession>
<gene>
    <name evidence="7" type="ORF">EZS28_013923</name>
</gene>
<evidence type="ECO:0000256" key="2">
    <source>
        <dbReference type="ARBA" id="ARBA00022679"/>
    </source>
</evidence>
<evidence type="ECO:0000313" key="8">
    <source>
        <dbReference type="Proteomes" id="UP000324800"/>
    </source>
</evidence>
<proteinExistence type="predicted"/>
<keyword evidence="2" id="KW-0808">Transferase</keyword>
<dbReference type="EMBL" id="SNRW01003183">
    <property type="protein sequence ID" value="KAA6390549.1"/>
    <property type="molecule type" value="Genomic_DNA"/>
</dbReference>
<dbReference type="Proteomes" id="UP000324800">
    <property type="component" value="Unassembled WGS sequence"/>
</dbReference>
<dbReference type="InterPro" id="IPR011009">
    <property type="entry name" value="Kinase-like_dom_sf"/>
</dbReference>
<name>A0A5J4W832_9EUKA</name>
<evidence type="ECO:0000256" key="3">
    <source>
        <dbReference type="ARBA" id="ARBA00022741"/>
    </source>
</evidence>
<evidence type="ECO:0000256" key="5">
    <source>
        <dbReference type="ARBA" id="ARBA00022840"/>
    </source>
</evidence>
<keyword evidence="4 7" id="KW-0418">Kinase</keyword>
<evidence type="ECO:0000313" key="7">
    <source>
        <dbReference type="EMBL" id="KAA6390549.1"/>
    </source>
</evidence>
<dbReference type="InterPro" id="IPR050660">
    <property type="entry name" value="NEK_Ser/Thr_kinase"/>
</dbReference>
<sequence>MDFSNLHFEDFKILQKLDAWAQGRSYLVSMVVTQDKYTIKKYSQQDKERLIMQIETMKKLTSRFTVKLMGTFQHGPDMCVLLDFYEGGNIKKLISDLQRIPEQKREIPVWGILSQIVRSLDHLHSNNVVHGNIKPENIFIMGDGTIRLSDFGQTVTIQGPGNPPTSQSRIYFAAEVWTQGKPSLSSDIYSLGLIACELITGRHPFNAGNEKATVDRIRKGNQIMFPQFIPKDMKELIMSMTSKDPSKRPTTKVILQHESISKNNKIQMDKERNAEMLKRKAATAIGSIAHTQIASEILKDVKREGETFTHTDKNTNSSVLLFDPIIEFGVIRIECINIQGLFEVGIADENVRFARNEKPSIREMDKMVIYLCNGQIKHSGEWIKDNAKFDEEENTVALELNMGSEPRTLTFFVNNQEQPNYVTHIPPAVRFWAYFYDKGDQFQITKFKRDYLPTAKHGGKSKAWQYGLPWLKPASKSCCAIL</sequence>
<reference evidence="7 8" key="1">
    <citation type="submission" date="2019-03" db="EMBL/GenBank/DDBJ databases">
        <title>Single cell metagenomics reveals metabolic interactions within the superorganism composed of flagellate Streblomastix strix and complex community of Bacteroidetes bacteria on its surface.</title>
        <authorList>
            <person name="Treitli S.C."/>
            <person name="Kolisko M."/>
            <person name="Husnik F."/>
            <person name="Keeling P."/>
            <person name="Hampl V."/>
        </authorList>
    </citation>
    <scope>NUCLEOTIDE SEQUENCE [LARGE SCALE GENOMIC DNA]</scope>
    <source>
        <strain evidence="7">ST1C</strain>
    </source>
</reference>
<dbReference type="PROSITE" id="PS50011">
    <property type="entry name" value="PROTEIN_KINASE_DOM"/>
    <property type="match status" value="1"/>
</dbReference>
<keyword evidence="5" id="KW-0067">ATP-binding</keyword>
<dbReference type="PANTHER" id="PTHR43671:SF13">
    <property type="entry name" value="SERINE_THREONINE-PROTEIN KINASE NEK2"/>
    <property type="match status" value="1"/>
</dbReference>
<comment type="caution">
    <text evidence="7">The sequence shown here is derived from an EMBL/GenBank/DDBJ whole genome shotgun (WGS) entry which is preliminary data.</text>
</comment>